<dbReference type="EMBL" id="BTGU01000007">
    <property type="protein sequence ID" value="GMN38120.1"/>
    <property type="molecule type" value="Genomic_DNA"/>
</dbReference>
<keyword evidence="1" id="KW-0812">Transmembrane</keyword>
<organism evidence="2 3">
    <name type="scientific">Ficus carica</name>
    <name type="common">Common fig</name>
    <dbReference type="NCBI Taxonomy" id="3494"/>
    <lineage>
        <taxon>Eukaryota</taxon>
        <taxon>Viridiplantae</taxon>
        <taxon>Streptophyta</taxon>
        <taxon>Embryophyta</taxon>
        <taxon>Tracheophyta</taxon>
        <taxon>Spermatophyta</taxon>
        <taxon>Magnoliopsida</taxon>
        <taxon>eudicotyledons</taxon>
        <taxon>Gunneridae</taxon>
        <taxon>Pentapetalae</taxon>
        <taxon>rosids</taxon>
        <taxon>fabids</taxon>
        <taxon>Rosales</taxon>
        <taxon>Moraceae</taxon>
        <taxon>Ficeae</taxon>
        <taxon>Ficus</taxon>
    </lineage>
</organism>
<keyword evidence="3" id="KW-1185">Reference proteome</keyword>
<dbReference type="Proteomes" id="UP001187192">
    <property type="component" value="Unassembled WGS sequence"/>
</dbReference>
<reference evidence="2" key="1">
    <citation type="submission" date="2023-07" db="EMBL/GenBank/DDBJ databases">
        <title>draft genome sequence of fig (Ficus carica).</title>
        <authorList>
            <person name="Takahashi T."/>
            <person name="Nishimura K."/>
        </authorList>
    </citation>
    <scope>NUCLEOTIDE SEQUENCE</scope>
</reference>
<accession>A0AA87ZRJ7</accession>
<dbReference type="AlphaFoldDB" id="A0AA87ZRJ7"/>
<feature type="transmembrane region" description="Helical" evidence="1">
    <location>
        <begin position="16"/>
        <end position="33"/>
    </location>
</feature>
<sequence length="48" mass="5527">MGKIICSEMDDGGLDLSRFLMVIVIVLTLMVICRPPPRRKVFTVHRLR</sequence>
<proteinExistence type="predicted"/>
<comment type="caution">
    <text evidence="2">The sequence shown here is derived from an EMBL/GenBank/DDBJ whole genome shotgun (WGS) entry which is preliminary data.</text>
</comment>
<evidence type="ECO:0000313" key="2">
    <source>
        <dbReference type="EMBL" id="GMN38120.1"/>
    </source>
</evidence>
<name>A0AA87ZRJ7_FICCA</name>
<evidence type="ECO:0000313" key="3">
    <source>
        <dbReference type="Proteomes" id="UP001187192"/>
    </source>
</evidence>
<gene>
    <name evidence="2" type="ORF">TIFTF001_007361</name>
</gene>
<evidence type="ECO:0000256" key="1">
    <source>
        <dbReference type="SAM" id="Phobius"/>
    </source>
</evidence>
<dbReference type="Gramene" id="FCD_00007003-RA">
    <property type="protein sequence ID" value="FCD_00007003-RA:cds"/>
    <property type="gene ID" value="FCD_00007003"/>
</dbReference>
<protein>
    <submittedName>
        <fullName evidence="2">Uncharacterized protein</fullName>
    </submittedName>
</protein>
<keyword evidence="1" id="KW-1133">Transmembrane helix</keyword>
<keyword evidence="1" id="KW-0472">Membrane</keyword>